<dbReference type="InterPro" id="IPR036930">
    <property type="entry name" value="WGR_dom_sf"/>
</dbReference>
<evidence type="ECO:0000313" key="3">
    <source>
        <dbReference type="Proteomes" id="UP001589799"/>
    </source>
</evidence>
<dbReference type="Pfam" id="PF05406">
    <property type="entry name" value="WGR"/>
    <property type="match status" value="1"/>
</dbReference>
<name>A0ABV6I945_9RHOB</name>
<dbReference type="SUPFAM" id="SSF142921">
    <property type="entry name" value="WGR domain-like"/>
    <property type="match status" value="1"/>
</dbReference>
<evidence type="ECO:0000313" key="2">
    <source>
        <dbReference type="EMBL" id="MFC0342502.1"/>
    </source>
</evidence>
<dbReference type="RefSeq" id="WP_377700115.1">
    <property type="nucleotide sequence ID" value="NZ_JBHLWE010000063.1"/>
</dbReference>
<accession>A0ABV6I945</accession>
<dbReference type="SMART" id="SM00773">
    <property type="entry name" value="WGR"/>
    <property type="match status" value="1"/>
</dbReference>
<dbReference type="CDD" id="cd07996">
    <property type="entry name" value="WGR_MMR_like"/>
    <property type="match status" value="1"/>
</dbReference>
<dbReference type="Gene3D" id="2.20.140.10">
    <property type="entry name" value="WGR domain"/>
    <property type="match status" value="1"/>
</dbReference>
<proteinExistence type="predicted"/>
<evidence type="ECO:0000259" key="1">
    <source>
        <dbReference type="PROSITE" id="PS51977"/>
    </source>
</evidence>
<gene>
    <name evidence="2" type="ORF">ACFFII_17270</name>
</gene>
<reference evidence="2 3" key="1">
    <citation type="submission" date="2024-09" db="EMBL/GenBank/DDBJ databases">
        <authorList>
            <person name="Sun Q."/>
            <person name="Mori K."/>
        </authorList>
    </citation>
    <scope>NUCLEOTIDE SEQUENCE [LARGE SCALE GENOMIC DNA]</scope>
    <source>
        <strain evidence="2 3">KCTC 22789</strain>
    </source>
</reference>
<feature type="domain" description="WGR" evidence="1">
    <location>
        <begin position="1"/>
        <end position="75"/>
    </location>
</feature>
<organism evidence="2 3">
    <name type="scientific">Paracoccus niistensis</name>
    <dbReference type="NCBI Taxonomy" id="632935"/>
    <lineage>
        <taxon>Bacteria</taxon>
        <taxon>Pseudomonadati</taxon>
        <taxon>Pseudomonadota</taxon>
        <taxon>Alphaproteobacteria</taxon>
        <taxon>Rhodobacterales</taxon>
        <taxon>Paracoccaceae</taxon>
        <taxon>Paracoccus</taxon>
    </lineage>
</organism>
<comment type="caution">
    <text evidence="2">The sequence shown here is derived from an EMBL/GenBank/DDBJ whole genome shotgun (WGS) entry which is preliminary data.</text>
</comment>
<sequence length="75" mass="8706">MTPVRLTRSDPNCNMHRFYSLEFATSLFGERGVVRHWGRIGTSGRSRTDWFNEPQEAEAAFLVLLKGKRRRGYTS</sequence>
<dbReference type="InterPro" id="IPR008893">
    <property type="entry name" value="WGR_domain"/>
</dbReference>
<keyword evidence="3" id="KW-1185">Reference proteome</keyword>
<dbReference type="InterPro" id="IPR049809">
    <property type="entry name" value="YehF/YfeS-like_WGR"/>
</dbReference>
<protein>
    <submittedName>
        <fullName evidence="2">WGR domain-containing protein</fullName>
    </submittedName>
</protein>
<dbReference type="Proteomes" id="UP001589799">
    <property type="component" value="Unassembled WGS sequence"/>
</dbReference>
<dbReference type="PROSITE" id="PS51977">
    <property type="entry name" value="WGR"/>
    <property type="match status" value="1"/>
</dbReference>
<dbReference type="EMBL" id="JBHLWE010000063">
    <property type="protein sequence ID" value="MFC0342502.1"/>
    <property type="molecule type" value="Genomic_DNA"/>
</dbReference>